<evidence type="ECO:0000313" key="2">
    <source>
        <dbReference type="Proteomes" id="UP000681041"/>
    </source>
</evidence>
<dbReference type="SUPFAM" id="SSF48371">
    <property type="entry name" value="ARM repeat"/>
    <property type="match status" value="1"/>
</dbReference>
<proteinExistence type="predicted"/>
<reference evidence="1" key="1">
    <citation type="submission" date="2020-07" db="EMBL/GenBank/DDBJ databases">
        <title>Methanobacterium. sp. MethCan genome.</title>
        <authorList>
            <person name="Postec A."/>
            <person name="Quemeneur M."/>
        </authorList>
    </citation>
    <scope>NUCLEOTIDE SEQUENCE</scope>
    <source>
        <strain evidence="1">MethCAN</strain>
    </source>
</reference>
<sequence length="214" mass="25740">MNSKNDLILEISRKNANINKFAKKIVDDPELRDEIVNLMLNHPQIMVYYHSYYIISRAAKLHPHLFYKYWDDFRSLLNHENSYHRDFALFLLANLTRVDREDKFYPLFEDYFSHIHDQKFSTAQKCIKNTSIILENKEKLREKIINILLYMDKKSNFPEKQKALLKADIIQVFSHIYPHLKDKKQVNDFVKAQLNSRSPKTRKNAKEFVENYLL</sequence>
<name>A0A8T8KAY4_9EURY</name>
<dbReference type="GeneID" id="64819428"/>
<dbReference type="EMBL" id="CP058560">
    <property type="protein sequence ID" value="QUH22561.1"/>
    <property type="molecule type" value="Genomic_DNA"/>
</dbReference>
<dbReference type="InterPro" id="IPR016024">
    <property type="entry name" value="ARM-type_fold"/>
</dbReference>
<keyword evidence="2" id="KW-1185">Reference proteome</keyword>
<dbReference type="KEGG" id="meme:HYG87_01650"/>
<dbReference type="Proteomes" id="UP000681041">
    <property type="component" value="Chromosome"/>
</dbReference>
<evidence type="ECO:0000313" key="1">
    <source>
        <dbReference type="EMBL" id="QUH22561.1"/>
    </source>
</evidence>
<dbReference type="RefSeq" id="WP_211533505.1">
    <property type="nucleotide sequence ID" value="NZ_CP058560.1"/>
</dbReference>
<gene>
    <name evidence="1" type="ORF">HYG87_01650</name>
</gene>
<dbReference type="AlphaFoldDB" id="A0A8T8KAY4"/>
<accession>A0A8T8KAY4</accession>
<dbReference type="OrthoDB" id="71270at2157"/>
<protein>
    <submittedName>
        <fullName evidence="1">Uncharacterized protein</fullName>
    </submittedName>
</protein>
<organism evidence="1 2">
    <name type="scientific">Methanobacterium alkalithermotolerans</name>
    <dbReference type="NCBI Taxonomy" id="2731220"/>
    <lineage>
        <taxon>Archaea</taxon>
        <taxon>Methanobacteriati</taxon>
        <taxon>Methanobacteriota</taxon>
        <taxon>Methanomada group</taxon>
        <taxon>Methanobacteria</taxon>
        <taxon>Methanobacteriales</taxon>
        <taxon>Methanobacteriaceae</taxon>
        <taxon>Methanobacterium</taxon>
    </lineage>
</organism>